<dbReference type="PANTHER" id="PTHR39608:SF1">
    <property type="entry name" value="INTEGRAL MEMBRANE PROTEIN (AFU_ORTHOLOGUE AFUA_5G08640)"/>
    <property type="match status" value="1"/>
</dbReference>
<dbReference type="Proteomes" id="UP000700596">
    <property type="component" value="Unassembled WGS sequence"/>
</dbReference>
<feature type="transmembrane region" description="Helical" evidence="1">
    <location>
        <begin position="47"/>
        <end position="65"/>
    </location>
</feature>
<dbReference type="PANTHER" id="PTHR39608">
    <property type="entry name" value="INTEGRAL MEMBRANE PROTEIN (AFU_ORTHOLOGUE AFUA_5G08640)"/>
    <property type="match status" value="1"/>
</dbReference>
<feature type="transmembrane region" description="Helical" evidence="1">
    <location>
        <begin position="140"/>
        <end position="163"/>
    </location>
</feature>
<accession>A0A9P9I7R3</accession>
<dbReference type="EMBL" id="JAGMWT010000029">
    <property type="protein sequence ID" value="KAH7110132.1"/>
    <property type="molecule type" value="Genomic_DNA"/>
</dbReference>
<protein>
    <recommendedName>
        <fullName evidence="4">MARVEL domain-containing protein</fullName>
    </recommendedName>
</protein>
<dbReference type="OrthoDB" id="4074965at2759"/>
<comment type="caution">
    <text evidence="2">The sequence shown here is derived from an EMBL/GenBank/DDBJ whole genome shotgun (WGS) entry which is preliminary data.</text>
</comment>
<reference evidence="2" key="1">
    <citation type="journal article" date="2021" name="Nat. Commun.">
        <title>Genetic determinants of endophytism in the Arabidopsis root mycobiome.</title>
        <authorList>
            <person name="Mesny F."/>
            <person name="Miyauchi S."/>
            <person name="Thiergart T."/>
            <person name="Pickel B."/>
            <person name="Atanasova L."/>
            <person name="Karlsson M."/>
            <person name="Huettel B."/>
            <person name="Barry K.W."/>
            <person name="Haridas S."/>
            <person name="Chen C."/>
            <person name="Bauer D."/>
            <person name="Andreopoulos W."/>
            <person name="Pangilinan J."/>
            <person name="LaButti K."/>
            <person name="Riley R."/>
            <person name="Lipzen A."/>
            <person name="Clum A."/>
            <person name="Drula E."/>
            <person name="Henrissat B."/>
            <person name="Kohler A."/>
            <person name="Grigoriev I.V."/>
            <person name="Martin F.M."/>
            <person name="Hacquard S."/>
        </authorList>
    </citation>
    <scope>NUCLEOTIDE SEQUENCE</scope>
    <source>
        <strain evidence="2">MPI-CAGE-CH-0243</strain>
    </source>
</reference>
<name>A0A9P9I7R3_9PLEO</name>
<evidence type="ECO:0000313" key="2">
    <source>
        <dbReference type="EMBL" id="KAH7110132.1"/>
    </source>
</evidence>
<keyword evidence="1" id="KW-0812">Transmembrane</keyword>
<gene>
    <name evidence="2" type="ORF">B0J11DRAFT_599712</name>
</gene>
<feature type="transmembrane region" description="Helical" evidence="1">
    <location>
        <begin position="72"/>
        <end position="95"/>
    </location>
</feature>
<proteinExistence type="predicted"/>
<feature type="transmembrane region" description="Helical" evidence="1">
    <location>
        <begin position="12"/>
        <end position="35"/>
    </location>
</feature>
<organism evidence="2 3">
    <name type="scientific">Dendryphion nanum</name>
    <dbReference type="NCBI Taxonomy" id="256645"/>
    <lineage>
        <taxon>Eukaryota</taxon>
        <taxon>Fungi</taxon>
        <taxon>Dikarya</taxon>
        <taxon>Ascomycota</taxon>
        <taxon>Pezizomycotina</taxon>
        <taxon>Dothideomycetes</taxon>
        <taxon>Pleosporomycetidae</taxon>
        <taxon>Pleosporales</taxon>
        <taxon>Torulaceae</taxon>
        <taxon>Dendryphion</taxon>
    </lineage>
</organism>
<sequence length="195" mass="22050">MGTGSKVVSVILRFGELASAIIVVALLSRFFYLLHIAPDNGPTDGRLIYAQVISCLEMIFSLFLIPPLKYSFYAWPLDIIFFICSIVAFGLLASLDNSCSSNWYWNYWGYYWGRFWTIGPRFTVPFGVIGHTGCSGWRTILAFLFTGSMAWLLSAILGIFVSMEIHEGRETHRARAIKEKVLPTKNRQGDLETQT</sequence>
<evidence type="ECO:0000313" key="3">
    <source>
        <dbReference type="Proteomes" id="UP000700596"/>
    </source>
</evidence>
<evidence type="ECO:0000256" key="1">
    <source>
        <dbReference type="SAM" id="Phobius"/>
    </source>
</evidence>
<dbReference type="AlphaFoldDB" id="A0A9P9I7R3"/>
<keyword evidence="3" id="KW-1185">Reference proteome</keyword>
<evidence type="ECO:0008006" key="4">
    <source>
        <dbReference type="Google" id="ProtNLM"/>
    </source>
</evidence>
<keyword evidence="1" id="KW-1133">Transmembrane helix</keyword>
<keyword evidence="1" id="KW-0472">Membrane</keyword>